<dbReference type="InterPro" id="IPR043129">
    <property type="entry name" value="ATPase_NBD"/>
</dbReference>
<reference evidence="2 3" key="1">
    <citation type="submission" date="2018-01" db="EMBL/GenBank/DDBJ databases">
        <title>The draft genome sequence of Cohaesibacter sp. H1304.</title>
        <authorList>
            <person name="Wang N.-N."/>
            <person name="Du Z.-J."/>
        </authorList>
    </citation>
    <scope>NUCLEOTIDE SEQUENCE [LARGE SCALE GENOMIC DNA]</scope>
    <source>
        <strain evidence="2 3">H1304</strain>
    </source>
</reference>
<feature type="domain" description="SHS2" evidence="1">
    <location>
        <begin position="32"/>
        <end position="138"/>
    </location>
</feature>
<gene>
    <name evidence="2" type="ORF">C0081_12325</name>
</gene>
<dbReference type="InterPro" id="IPR005883">
    <property type="entry name" value="PilM"/>
</dbReference>
<dbReference type="EMBL" id="PKUQ01000022">
    <property type="protein sequence ID" value="PLW77082.1"/>
    <property type="molecule type" value="Genomic_DNA"/>
</dbReference>
<dbReference type="NCBIfam" id="NF011660">
    <property type="entry name" value="PRK15080.1"/>
    <property type="match status" value="1"/>
</dbReference>
<dbReference type="GO" id="GO:0051301">
    <property type="term" value="P:cell division"/>
    <property type="evidence" value="ECO:0007669"/>
    <property type="project" value="InterPro"/>
</dbReference>
<evidence type="ECO:0000259" key="1">
    <source>
        <dbReference type="SMART" id="SM00842"/>
    </source>
</evidence>
<dbReference type="PANTHER" id="PTHR32432">
    <property type="entry name" value="CELL DIVISION PROTEIN FTSA-RELATED"/>
    <property type="match status" value="1"/>
</dbReference>
<organism evidence="2 3">
    <name type="scientific">Cohaesibacter celericrescens</name>
    <dbReference type="NCBI Taxonomy" id="2067669"/>
    <lineage>
        <taxon>Bacteria</taxon>
        <taxon>Pseudomonadati</taxon>
        <taxon>Pseudomonadota</taxon>
        <taxon>Alphaproteobacteria</taxon>
        <taxon>Hyphomicrobiales</taxon>
        <taxon>Cohaesibacteraceae</taxon>
    </lineage>
</organism>
<dbReference type="Gene3D" id="3.30.420.40">
    <property type="match status" value="2"/>
</dbReference>
<dbReference type="CDD" id="cd24047">
    <property type="entry name" value="ASKHA_NBD_EutJ"/>
    <property type="match status" value="1"/>
</dbReference>
<dbReference type="InterPro" id="IPR013366">
    <property type="entry name" value="EutJ"/>
</dbReference>
<dbReference type="InterPro" id="IPR003494">
    <property type="entry name" value="SHS2_FtsA"/>
</dbReference>
<dbReference type="SUPFAM" id="SSF53067">
    <property type="entry name" value="Actin-like ATPase domain"/>
    <property type="match status" value="1"/>
</dbReference>
<dbReference type="OrthoDB" id="306538at2"/>
<dbReference type="Proteomes" id="UP000234881">
    <property type="component" value="Unassembled WGS sequence"/>
</dbReference>
<protein>
    <submittedName>
        <fullName evidence="2">Ethanolamine utilization protein EutJ</fullName>
    </submittedName>
</protein>
<evidence type="ECO:0000313" key="2">
    <source>
        <dbReference type="EMBL" id="PLW77082.1"/>
    </source>
</evidence>
<dbReference type="AlphaFoldDB" id="A0A2N5XRD5"/>
<sequence>MTDSNAILNAFATLIRDKTIVAHEDRASGPLKCGVDLGTANIVLSVLDADNRPVAGATHRSTVVRDGIVVDYIGAVQAVRKLKAELEERLGEPLLQAATAIPPGISPGNAKAIGNVVEAADFQLMEIIDEPSAAARVLKVSDGAVVDVGGGTTGISILKNGKVLDAFDEATGGTHMTLVLAGARGLSFEAAEVAKLDTANERDVFAVVQPVVDKMASIVSGFLVNHDVDDIYVVGGACVFSQFEKVFASQTGKSVHKPAEPLLVTPLGIAMYENNGPEGSLQ</sequence>
<dbReference type="SMART" id="SM00842">
    <property type="entry name" value="FtsA"/>
    <property type="match status" value="1"/>
</dbReference>
<dbReference type="PANTHER" id="PTHR32432:SF3">
    <property type="entry name" value="ETHANOLAMINE UTILIZATION PROTEIN EUTJ"/>
    <property type="match status" value="1"/>
</dbReference>
<comment type="caution">
    <text evidence="2">The sequence shown here is derived from an EMBL/GenBank/DDBJ whole genome shotgun (WGS) entry which is preliminary data.</text>
</comment>
<keyword evidence="3" id="KW-1185">Reference proteome</keyword>
<name>A0A2N5XRD5_9HYPH</name>
<evidence type="ECO:0000313" key="3">
    <source>
        <dbReference type="Proteomes" id="UP000234881"/>
    </source>
</evidence>
<dbReference type="Pfam" id="PF11104">
    <property type="entry name" value="PilM_2"/>
    <property type="match status" value="1"/>
</dbReference>
<dbReference type="InterPro" id="IPR050696">
    <property type="entry name" value="FtsA/MreB"/>
</dbReference>
<proteinExistence type="predicted"/>
<accession>A0A2N5XRD5</accession>
<dbReference type="NCBIfam" id="TIGR02529">
    <property type="entry name" value="EutJ"/>
    <property type="match status" value="1"/>
</dbReference>
<dbReference type="RefSeq" id="WP_101534373.1">
    <property type="nucleotide sequence ID" value="NZ_JBFHIU010000048.1"/>
</dbReference>